<dbReference type="GO" id="GO:0070897">
    <property type="term" value="P:transcription preinitiation complex assembly"/>
    <property type="evidence" value="ECO:0007669"/>
    <property type="project" value="InterPro"/>
</dbReference>
<comment type="caution">
    <text evidence="4">The sequence shown here is derived from an EMBL/GenBank/DDBJ whole genome shotgun (WGS) entry which is preliminary data.</text>
</comment>
<reference evidence="4 5" key="1">
    <citation type="journal article" date="2024" name="Science">
        <title>Giant polyketide synthase enzymes in the biosynthesis of giant marine polyether toxins.</title>
        <authorList>
            <person name="Fallon T.R."/>
            <person name="Shende V.V."/>
            <person name="Wierzbicki I.H."/>
            <person name="Pendleton A.L."/>
            <person name="Watervoot N.F."/>
            <person name="Auber R.P."/>
            <person name="Gonzalez D.J."/>
            <person name="Wisecaver J.H."/>
            <person name="Moore B.S."/>
        </authorList>
    </citation>
    <scope>NUCLEOTIDE SEQUENCE [LARGE SCALE GENOMIC DNA]</scope>
    <source>
        <strain evidence="4 5">12B1</strain>
    </source>
</reference>
<dbReference type="SUPFAM" id="SSF57783">
    <property type="entry name" value="Zinc beta-ribbon"/>
    <property type="match status" value="1"/>
</dbReference>
<name>A0AB34J2M5_PRYPA</name>
<feature type="region of interest" description="Disordered" evidence="3">
    <location>
        <begin position="414"/>
        <end position="449"/>
    </location>
</feature>
<organism evidence="4 5">
    <name type="scientific">Prymnesium parvum</name>
    <name type="common">Toxic golden alga</name>
    <dbReference type="NCBI Taxonomy" id="97485"/>
    <lineage>
        <taxon>Eukaryota</taxon>
        <taxon>Haptista</taxon>
        <taxon>Haptophyta</taxon>
        <taxon>Prymnesiophyceae</taxon>
        <taxon>Prymnesiales</taxon>
        <taxon>Prymnesiaceae</taxon>
        <taxon>Prymnesium</taxon>
    </lineage>
</organism>
<dbReference type="CDD" id="cd00043">
    <property type="entry name" value="CYCLIN_SF"/>
    <property type="match status" value="1"/>
</dbReference>
<evidence type="ECO:0008006" key="6">
    <source>
        <dbReference type="Google" id="ProtNLM"/>
    </source>
</evidence>
<dbReference type="InterPro" id="IPR000812">
    <property type="entry name" value="TFIIB"/>
</dbReference>
<dbReference type="Gene3D" id="1.10.472.170">
    <property type="match status" value="1"/>
</dbReference>
<sequence>MKRAGDPSKAPPAKRQSGFNLDHALSSISQLHAPLSTRGPSAPPLESDETASPYLISKASTATMWPTSSSNSPALAVCRNPQCGRSDFEVDARRGERTCTHCGAVQNTRSLESQEEEHRTFADDDKSESKKRAEVSRDGQGGGAAGPKELQRTMQLANASAERPGELTQKDHERVQKYKKAISELAIALGITEHSAAVDESMHLALTYVESVLAHKQCCKELDKCRLSKTHNAELIAAGLLRMGMIKNSLNRQLAQFAAALNKMGKEATASTVYAACDLVKSHISSFSEDKAYPCSDNKRTILAEGEEDVAAAVTKYTSLLPRICKRLNLPYYVQNRASELIEGWHQQGLPSLQTTTVAACAIVIAHEELVPVLKELVQAVTVNHDMLCKVMQIEKNTLQNGLKKLRAQLHVPSRSYPIKPTKKNVQPDEGNTVQPDEQNNVQPDEKQI</sequence>
<accession>A0AB34J2M5</accession>
<evidence type="ECO:0000256" key="3">
    <source>
        <dbReference type="SAM" id="MobiDB-lite"/>
    </source>
</evidence>
<feature type="region of interest" description="Disordered" evidence="3">
    <location>
        <begin position="1"/>
        <end position="54"/>
    </location>
</feature>
<keyword evidence="1" id="KW-0805">Transcription regulation</keyword>
<protein>
    <recommendedName>
        <fullName evidence="6">TFIIB-type domain-containing protein</fullName>
    </recommendedName>
</protein>
<dbReference type="Proteomes" id="UP001515480">
    <property type="component" value="Unassembled WGS sequence"/>
</dbReference>
<dbReference type="PRINTS" id="PR00685">
    <property type="entry name" value="TIFACTORIIB"/>
</dbReference>
<gene>
    <name evidence="4" type="ORF">AB1Y20_005031</name>
</gene>
<feature type="region of interest" description="Disordered" evidence="3">
    <location>
        <begin position="110"/>
        <end position="149"/>
    </location>
</feature>
<keyword evidence="5" id="KW-1185">Reference proteome</keyword>
<keyword evidence="2" id="KW-0804">Transcription</keyword>
<dbReference type="EMBL" id="JBGBPQ010000013">
    <property type="protein sequence ID" value="KAL1511743.1"/>
    <property type="molecule type" value="Genomic_DNA"/>
</dbReference>
<evidence type="ECO:0000256" key="2">
    <source>
        <dbReference type="ARBA" id="ARBA00023163"/>
    </source>
</evidence>
<evidence type="ECO:0000256" key="1">
    <source>
        <dbReference type="ARBA" id="ARBA00023015"/>
    </source>
</evidence>
<evidence type="ECO:0000313" key="5">
    <source>
        <dbReference type="Proteomes" id="UP001515480"/>
    </source>
</evidence>
<evidence type="ECO:0000313" key="4">
    <source>
        <dbReference type="EMBL" id="KAL1511743.1"/>
    </source>
</evidence>
<proteinExistence type="predicted"/>
<feature type="compositionally biased region" description="Basic and acidic residues" evidence="3">
    <location>
        <begin position="116"/>
        <end position="137"/>
    </location>
</feature>
<dbReference type="AlphaFoldDB" id="A0AB34J2M5"/>
<dbReference type="Gene3D" id="1.10.472.10">
    <property type="entry name" value="Cyclin-like"/>
    <property type="match status" value="1"/>
</dbReference>
<feature type="compositionally biased region" description="Polar residues" evidence="3">
    <location>
        <begin position="430"/>
        <end position="443"/>
    </location>
</feature>